<accession>A0A0A5G2Z1</accession>
<keyword evidence="2" id="KW-1185">Reference proteome</keyword>
<dbReference type="eggNOG" id="ENOG5030CCW">
    <property type="taxonomic scope" value="Bacteria"/>
</dbReference>
<evidence type="ECO:0000313" key="1">
    <source>
        <dbReference type="EMBL" id="KGX87461.1"/>
    </source>
</evidence>
<name>A0A0A5G2Z1_9BACI</name>
<comment type="caution">
    <text evidence="1">The sequence shown here is derived from an EMBL/GenBank/DDBJ whole genome shotgun (WGS) entry which is preliminary data.</text>
</comment>
<dbReference type="EMBL" id="AVPF01000024">
    <property type="protein sequence ID" value="KGX87461.1"/>
    <property type="molecule type" value="Genomic_DNA"/>
</dbReference>
<dbReference type="STRING" id="1385511.GCA_000425225_03165"/>
<organism evidence="1 2">
    <name type="scientific">Pontibacillus marinus BH030004 = DSM 16465</name>
    <dbReference type="NCBI Taxonomy" id="1385511"/>
    <lineage>
        <taxon>Bacteria</taxon>
        <taxon>Bacillati</taxon>
        <taxon>Bacillota</taxon>
        <taxon>Bacilli</taxon>
        <taxon>Bacillales</taxon>
        <taxon>Bacillaceae</taxon>
        <taxon>Pontibacillus</taxon>
    </lineage>
</organism>
<evidence type="ECO:0000313" key="2">
    <source>
        <dbReference type="Proteomes" id="UP000030403"/>
    </source>
</evidence>
<protein>
    <submittedName>
        <fullName evidence="1">Uncharacterized protein</fullName>
    </submittedName>
</protein>
<dbReference type="AlphaFoldDB" id="A0A0A5G2Z1"/>
<dbReference type="RefSeq" id="WP_027446784.1">
    <property type="nucleotide sequence ID" value="NZ_AULJ01000040.1"/>
</dbReference>
<dbReference type="Proteomes" id="UP000030403">
    <property type="component" value="Unassembled WGS sequence"/>
</dbReference>
<reference evidence="1 2" key="1">
    <citation type="submission" date="2013-08" db="EMBL/GenBank/DDBJ databases">
        <authorList>
            <person name="Huang J."/>
            <person name="Wang G."/>
        </authorList>
    </citation>
    <scope>NUCLEOTIDE SEQUENCE [LARGE SCALE GENOMIC DNA]</scope>
    <source>
        <strain evidence="1 2">BH030004</strain>
    </source>
</reference>
<sequence length="98" mass="11204">MIKATNLQSDVAILKLISKAKVENDYQTENVLREFRNKEKIECPDCLFELRNGFFVGSGDHILNQNGAFFFCSVNGSRKEVDAEFIYEFCRGCAMLHS</sequence>
<dbReference type="OrthoDB" id="2691749at2"/>
<proteinExistence type="predicted"/>
<gene>
    <name evidence="1" type="ORF">N783_09695</name>
</gene>